<gene>
    <name evidence="2" type="ORF">BP5796_08784</name>
</gene>
<dbReference type="OrthoDB" id="10351339at2759"/>
<organism evidence="2 3">
    <name type="scientific">Coleophoma crateriformis</name>
    <dbReference type="NCBI Taxonomy" id="565419"/>
    <lineage>
        <taxon>Eukaryota</taxon>
        <taxon>Fungi</taxon>
        <taxon>Dikarya</taxon>
        <taxon>Ascomycota</taxon>
        <taxon>Pezizomycotina</taxon>
        <taxon>Leotiomycetes</taxon>
        <taxon>Helotiales</taxon>
        <taxon>Dermateaceae</taxon>
        <taxon>Coleophoma</taxon>
    </lineage>
</organism>
<evidence type="ECO:0000313" key="3">
    <source>
        <dbReference type="Proteomes" id="UP000256328"/>
    </source>
</evidence>
<dbReference type="AlphaFoldDB" id="A0A3D8R8K6"/>
<feature type="compositionally biased region" description="Basic and acidic residues" evidence="1">
    <location>
        <begin position="8"/>
        <end position="18"/>
    </location>
</feature>
<reference evidence="2 3" key="1">
    <citation type="journal article" date="2018" name="IMA Fungus">
        <title>IMA Genome-F 9: Draft genome sequence of Annulohypoxylon stygium, Aspergillus mulundensis, Berkeleyomyces basicola (syn. Thielaviopsis basicola), Ceratocystis smalleyi, two Cercospora beticola strains, Coleophoma cylindrospora, Fusarium fracticaudum, Phialophora cf. hyalina, and Morchella septimelata.</title>
        <authorList>
            <person name="Wingfield B.D."/>
            <person name="Bills G.F."/>
            <person name="Dong Y."/>
            <person name="Huang W."/>
            <person name="Nel W.J."/>
            <person name="Swalarsk-Parry B.S."/>
            <person name="Vaghefi N."/>
            <person name="Wilken P.M."/>
            <person name="An Z."/>
            <person name="de Beer Z.W."/>
            <person name="De Vos L."/>
            <person name="Chen L."/>
            <person name="Duong T.A."/>
            <person name="Gao Y."/>
            <person name="Hammerbacher A."/>
            <person name="Kikkert J.R."/>
            <person name="Li Y."/>
            <person name="Li H."/>
            <person name="Li K."/>
            <person name="Li Q."/>
            <person name="Liu X."/>
            <person name="Ma X."/>
            <person name="Naidoo K."/>
            <person name="Pethybridge S.J."/>
            <person name="Sun J."/>
            <person name="Steenkamp E.T."/>
            <person name="van der Nest M.A."/>
            <person name="van Wyk S."/>
            <person name="Wingfield M.J."/>
            <person name="Xiong C."/>
            <person name="Yue Q."/>
            <person name="Zhang X."/>
        </authorList>
    </citation>
    <scope>NUCLEOTIDE SEQUENCE [LARGE SCALE GENOMIC DNA]</scope>
    <source>
        <strain evidence="2 3">BP5796</strain>
    </source>
</reference>
<sequence length="218" mass="24614">MQFSIARDLQKTKQRDEMQTLPETTTTSLFGSSKSSQNDIFARQSPAPTIDSSLQPLPNPGQFFPAPPSKDAQSGKHDPLSQLKRKYAIIFLSKLKSIQHLHHVLLETPDDGTTTLKDPQEAILESPWFSAALERESETLETFEYYLRHPRCCLFHASIPSLVPAGYGAGCCVGYVQELRSEMLCEMEDIHKGIMEQLEDVLEKLRIFGKITFDGQRK</sequence>
<protein>
    <submittedName>
        <fullName evidence="2">Uncharacterized protein</fullName>
    </submittedName>
</protein>
<feature type="compositionally biased region" description="Polar residues" evidence="1">
    <location>
        <begin position="46"/>
        <end position="56"/>
    </location>
</feature>
<accession>A0A3D8R8K6</accession>
<feature type="region of interest" description="Disordered" evidence="1">
    <location>
        <begin position="1"/>
        <end position="78"/>
    </location>
</feature>
<name>A0A3D8R8K6_9HELO</name>
<dbReference type="EMBL" id="PDLN01000012">
    <property type="protein sequence ID" value="RDW70387.1"/>
    <property type="molecule type" value="Genomic_DNA"/>
</dbReference>
<evidence type="ECO:0000313" key="2">
    <source>
        <dbReference type="EMBL" id="RDW70387.1"/>
    </source>
</evidence>
<evidence type="ECO:0000256" key="1">
    <source>
        <dbReference type="SAM" id="MobiDB-lite"/>
    </source>
</evidence>
<comment type="caution">
    <text evidence="2">The sequence shown here is derived from an EMBL/GenBank/DDBJ whole genome shotgun (WGS) entry which is preliminary data.</text>
</comment>
<keyword evidence="3" id="KW-1185">Reference proteome</keyword>
<feature type="compositionally biased region" description="Polar residues" evidence="1">
    <location>
        <begin position="21"/>
        <end position="39"/>
    </location>
</feature>
<dbReference type="Proteomes" id="UP000256328">
    <property type="component" value="Unassembled WGS sequence"/>
</dbReference>
<proteinExistence type="predicted"/>